<dbReference type="PROSITE" id="PS00682">
    <property type="entry name" value="ZP_1"/>
    <property type="match status" value="1"/>
</dbReference>
<dbReference type="InterPro" id="IPR042235">
    <property type="entry name" value="ZP-C_dom"/>
</dbReference>
<evidence type="ECO:0000259" key="15">
    <source>
        <dbReference type="PROSITE" id="PS51220"/>
    </source>
</evidence>
<protein>
    <recommendedName>
        <fullName evidence="3">Zona pellucida sperm-binding protein 3</fullName>
    </recommendedName>
    <alternativeName>
        <fullName evidence="8">Zona pellucida glycoprotein 3</fullName>
    </alternativeName>
</protein>
<dbReference type="Gene3D" id="2.10.25.10">
    <property type="entry name" value="Laminin"/>
    <property type="match status" value="1"/>
</dbReference>
<evidence type="ECO:0000256" key="8">
    <source>
        <dbReference type="ARBA" id="ARBA00030824"/>
    </source>
</evidence>
<feature type="domain" description="ZP" evidence="14">
    <location>
        <begin position="294"/>
        <end position="544"/>
    </location>
</feature>
<dbReference type="RefSeq" id="XP_030832100.1">
    <property type="nucleotide sequence ID" value="XM_030976240.1"/>
</dbReference>
<evidence type="ECO:0000256" key="5">
    <source>
        <dbReference type="ARBA" id="ARBA00022729"/>
    </source>
</evidence>
<proteinExistence type="inferred from homology"/>
<evidence type="ECO:0000313" key="17">
    <source>
        <dbReference type="Proteomes" id="UP000007110"/>
    </source>
</evidence>
<evidence type="ECO:0000259" key="14">
    <source>
        <dbReference type="PROSITE" id="PS51034"/>
    </source>
</evidence>
<dbReference type="PROSITE" id="PS01186">
    <property type="entry name" value="EGF_2"/>
    <property type="match status" value="1"/>
</dbReference>
<dbReference type="Gene3D" id="2.60.40.3210">
    <property type="entry name" value="Zona pellucida, ZP-N domain"/>
    <property type="match status" value="1"/>
</dbReference>
<dbReference type="GeneID" id="100890778"/>
<keyword evidence="17" id="KW-1185">Reference proteome</keyword>
<feature type="compositionally biased region" description="Pro residues" evidence="10">
    <location>
        <begin position="540"/>
        <end position="549"/>
    </location>
</feature>
<dbReference type="GO" id="GO:0005886">
    <property type="term" value="C:plasma membrane"/>
    <property type="evidence" value="ECO:0007669"/>
    <property type="project" value="UniProtKB-SubCell"/>
</dbReference>
<dbReference type="InterPro" id="IPR055356">
    <property type="entry name" value="ZP-N"/>
</dbReference>
<dbReference type="PROSITE" id="PS50026">
    <property type="entry name" value="EGF_3"/>
    <property type="match status" value="1"/>
</dbReference>
<evidence type="ECO:0000256" key="3">
    <source>
        <dbReference type="ARBA" id="ARBA00017980"/>
    </source>
</evidence>
<reference evidence="16" key="2">
    <citation type="submission" date="2021-01" db="UniProtKB">
        <authorList>
            <consortium name="EnsemblMetazoa"/>
        </authorList>
    </citation>
    <scope>IDENTIFICATION</scope>
</reference>
<evidence type="ECO:0000256" key="11">
    <source>
        <dbReference type="SAM" id="Phobius"/>
    </source>
</evidence>
<dbReference type="SMART" id="SM00539">
    <property type="entry name" value="NIDO"/>
    <property type="match status" value="1"/>
</dbReference>
<dbReference type="GO" id="GO:0005576">
    <property type="term" value="C:extracellular region"/>
    <property type="evidence" value="ECO:0007669"/>
    <property type="project" value="UniProtKB-SubCell"/>
</dbReference>
<keyword evidence="4" id="KW-0964">Secreted</keyword>
<keyword evidence="6 9" id="KW-1015">Disulfide bond</keyword>
<keyword evidence="11" id="KW-0472">Membrane</keyword>
<dbReference type="Gene3D" id="2.60.40.4100">
    <property type="entry name" value="Zona pellucida, ZP-C domain"/>
    <property type="match status" value="1"/>
</dbReference>
<evidence type="ECO:0000256" key="6">
    <source>
        <dbReference type="ARBA" id="ARBA00023157"/>
    </source>
</evidence>
<feature type="chain" id="PRO_5029742976" description="Zona pellucida sperm-binding protein 3" evidence="12">
    <location>
        <begin position="19"/>
        <end position="635"/>
    </location>
</feature>
<dbReference type="CDD" id="cd00054">
    <property type="entry name" value="EGF_CA"/>
    <property type="match status" value="1"/>
</dbReference>
<feature type="signal peptide" evidence="12">
    <location>
        <begin position="1"/>
        <end position="18"/>
    </location>
</feature>
<dbReference type="Pfam" id="PF06119">
    <property type="entry name" value="NIDO"/>
    <property type="match status" value="1"/>
</dbReference>
<dbReference type="PROSITE" id="PS00022">
    <property type="entry name" value="EGF_1"/>
    <property type="match status" value="1"/>
</dbReference>
<dbReference type="GO" id="GO:0098552">
    <property type="term" value="C:side of membrane"/>
    <property type="evidence" value="ECO:0007669"/>
    <property type="project" value="UniProtKB-KW"/>
</dbReference>
<dbReference type="PROSITE" id="PS51034">
    <property type="entry name" value="ZP_2"/>
    <property type="match status" value="1"/>
</dbReference>
<dbReference type="InterPro" id="IPR000742">
    <property type="entry name" value="EGF"/>
</dbReference>
<dbReference type="Pfam" id="PF23344">
    <property type="entry name" value="ZP-N"/>
    <property type="match status" value="1"/>
</dbReference>
<dbReference type="AlphaFoldDB" id="A0A7M7N9W6"/>
<reference evidence="17" key="1">
    <citation type="submission" date="2015-02" db="EMBL/GenBank/DDBJ databases">
        <title>Genome sequencing for Strongylocentrotus purpuratus.</title>
        <authorList>
            <person name="Murali S."/>
            <person name="Liu Y."/>
            <person name="Vee V."/>
            <person name="English A."/>
            <person name="Wang M."/>
            <person name="Skinner E."/>
            <person name="Han Y."/>
            <person name="Muzny D.M."/>
            <person name="Worley K.C."/>
            <person name="Gibbs R.A."/>
        </authorList>
    </citation>
    <scope>NUCLEOTIDE SEQUENCE</scope>
</reference>
<feature type="domain" description="NIDO" evidence="15">
    <location>
        <begin position="86"/>
        <end position="218"/>
    </location>
</feature>
<evidence type="ECO:0000259" key="13">
    <source>
        <dbReference type="PROSITE" id="PS50026"/>
    </source>
</evidence>
<evidence type="ECO:0000256" key="10">
    <source>
        <dbReference type="SAM" id="MobiDB-lite"/>
    </source>
</evidence>
<keyword evidence="5 12" id="KW-0732">Signal</keyword>
<dbReference type="InterPro" id="IPR055355">
    <property type="entry name" value="ZP-C"/>
</dbReference>
<keyword evidence="9" id="KW-0245">EGF-like domain</keyword>
<dbReference type="InterPro" id="IPR001507">
    <property type="entry name" value="ZP_dom"/>
</dbReference>
<sequence length="635" mass="69403">MFSFLCILLSCFTISVFAQENGTLFPYGNSAEFNDSMMLIRGDDHFASLSFSNSFKFDGVSYNEVSISDNGFVSFDDQLDSLHLAPLAHDVDIRISGNVYFRTSDQGTDQTTYSKAERAIRIATPEFIGRSLLTIVVASWILVPPFGSSQGSSTFQVLIGTDGKLTYVIFNYGEIDQSYATVITDSDVNVLIDLSDVDLLSTSNYGVPGSWMFEISDTFREIGKVQCEPTNPCDNGGTCENNTCVCPEGFSGNFCHLDACDSICVDGTICEQGSCTCPAGYAGNMCQDKLTSVECGSTSMTVNIDKRLVPGDASGVHFRNHSCYGVNSSITEITLTTNYDQCGTTFEEDNTTITFTNVITYAKPGSEDGTVITREYHMQVRVECCLKKEEIVSGSFRPQLGEVSFSDKGSGDFSLKLERFQTYSFENKELDTTSFVLQQQNLFLAVGLNSVSNVGMFIESCWATTTQGSDTVPQYSLISSGCQDDGTVVINRLLGLNREGFSFKAFAFVGDYTEVYIHCLVNVCGAVEAQSIRDAGCPSETPPSDQPPNPDRKRRSSSFMSTQTISNGPIHIRRSTSDMATNDLSSYNPLAMLLLGMIAILVAMAILMGVVKLVRISSDNNYYQRVHIAESMEGI</sequence>
<evidence type="ECO:0000256" key="7">
    <source>
        <dbReference type="ARBA" id="ARBA00023180"/>
    </source>
</evidence>
<dbReference type="SMART" id="SM00181">
    <property type="entry name" value="EGF"/>
    <property type="match status" value="2"/>
</dbReference>
<keyword evidence="7" id="KW-0325">Glycoprotein</keyword>
<evidence type="ECO:0000256" key="12">
    <source>
        <dbReference type="SAM" id="SignalP"/>
    </source>
</evidence>
<feature type="transmembrane region" description="Helical" evidence="11">
    <location>
        <begin position="590"/>
        <end position="611"/>
    </location>
</feature>
<comment type="subcellular location">
    <subcellularLocation>
        <location evidence="1">Secreted</location>
    </subcellularLocation>
</comment>
<evidence type="ECO:0000256" key="1">
    <source>
        <dbReference type="ARBA" id="ARBA00004613"/>
    </source>
</evidence>
<comment type="similarity">
    <text evidence="2">Belongs to the ZP domain family. ZPC subfamily.</text>
</comment>
<name>A0A7M7N9W6_STRPU</name>
<dbReference type="InParanoid" id="A0A7M7N9W6"/>
<dbReference type="Proteomes" id="UP000007110">
    <property type="component" value="Unassembled WGS sequence"/>
</dbReference>
<evidence type="ECO:0000313" key="16">
    <source>
        <dbReference type="EnsemblMetazoa" id="XP_030832100"/>
    </source>
</evidence>
<dbReference type="InterPro" id="IPR003886">
    <property type="entry name" value="NIDO_dom"/>
</dbReference>
<dbReference type="InterPro" id="IPR017977">
    <property type="entry name" value="ZP_dom_CS"/>
</dbReference>
<dbReference type="GO" id="GO:0007160">
    <property type="term" value="P:cell-matrix adhesion"/>
    <property type="evidence" value="ECO:0007669"/>
    <property type="project" value="InterPro"/>
</dbReference>
<feature type="domain" description="EGF-like" evidence="13">
    <location>
        <begin position="223"/>
        <end position="256"/>
    </location>
</feature>
<feature type="region of interest" description="Disordered" evidence="10">
    <location>
        <begin position="535"/>
        <end position="563"/>
    </location>
</feature>
<organism evidence="16 17">
    <name type="scientific">Strongylocentrotus purpuratus</name>
    <name type="common">Purple sea urchin</name>
    <dbReference type="NCBI Taxonomy" id="7668"/>
    <lineage>
        <taxon>Eukaryota</taxon>
        <taxon>Metazoa</taxon>
        <taxon>Echinodermata</taxon>
        <taxon>Eleutherozoa</taxon>
        <taxon>Echinozoa</taxon>
        <taxon>Echinoidea</taxon>
        <taxon>Euechinoidea</taxon>
        <taxon>Echinacea</taxon>
        <taxon>Camarodonta</taxon>
        <taxon>Echinidea</taxon>
        <taxon>Strongylocentrotidae</taxon>
        <taxon>Strongylocentrotus</taxon>
    </lineage>
</organism>
<dbReference type="Pfam" id="PF00100">
    <property type="entry name" value="Zona_pellucida"/>
    <property type="match status" value="1"/>
</dbReference>
<keyword evidence="11" id="KW-0812">Transmembrane</keyword>
<dbReference type="PANTHER" id="PTHR11576">
    <property type="entry name" value="ZONA PELLUCIDA SPERM-BINDING PROTEIN 3"/>
    <property type="match status" value="1"/>
</dbReference>
<feature type="disulfide bond" evidence="9">
    <location>
        <begin position="246"/>
        <end position="255"/>
    </location>
</feature>
<dbReference type="OrthoDB" id="2015116at2759"/>
<evidence type="ECO:0000256" key="9">
    <source>
        <dbReference type="PROSITE-ProRule" id="PRU00076"/>
    </source>
</evidence>
<dbReference type="OMA" id="EFECKVR"/>
<comment type="caution">
    <text evidence="9">Lacks conserved residue(s) required for the propagation of feature annotation.</text>
</comment>
<dbReference type="EnsemblMetazoa" id="XM_030976240">
    <property type="protein sequence ID" value="XP_030832100"/>
    <property type="gene ID" value="LOC100890778"/>
</dbReference>
<dbReference type="PANTHER" id="PTHR11576:SF22">
    <property type="entry name" value="ONCOPROTEIN INDUCED TRANSCRIPT 3"/>
    <property type="match status" value="1"/>
</dbReference>
<dbReference type="SMART" id="SM00241">
    <property type="entry name" value="ZP"/>
    <property type="match status" value="1"/>
</dbReference>
<evidence type="ECO:0000256" key="4">
    <source>
        <dbReference type="ARBA" id="ARBA00022525"/>
    </source>
</evidence>
<evidence type="ECO:0000256" key="2">
    <source>
        <dbReference type="ARBA" id="ARBA00006735"/>
    </source>
</evidence>
<accession>A0A7M7N9W6</accession>
<dbReference type="PROSITE" id="PS51220">
    <property type="entry name" value="NIDO"/>
    <property type="match status" value="1"/>
</dbReference>
<dbReference type="KEGG" id="spu:100890778"/>
<keyword evidence="11" id="KW-1133">Transmembrane helix</keyword>